<proteinExistence type="predicted"/>
<sequence>MKRILLLLCVIGLLKTSYSYGQTKVLLLGTFHFDSPNLDLVKTNPFDVVKGQQELEKITDQIKKFNPTKIFIEWNYDEQGELDTLYNLYKEGKFLDFVKQKYPGNKFYQESEIFQLAFRAAKKCDNAQLYAIDIQTKFPFDEVMKAIQEARQDQLAQTIQDKIAKMGKKEDEDRKKYNLTQLLLAKNTAQARKNDYSDYVSLFNKAGKLHDFRGANLVSEWYRRNLLMYSMVQKNVTPKDERIMVVLGAGHIAVLKQLVDLDQNMKAVDLHEVLK</sequence>
<evidence type="ECO:0000313" key="1">
    <source>
        <dbReference type="EMBL" id="RWU07331.1"/>
    </source>
</evidence>
<organism evidence="1 2">
    <name type="scientific">Pedobacter chitinilyticus</name>
    <dbReference type="NCBI Taxonomy" id="2233776"/>
    <lineage>
        <taxon>Bacteria</taxon>
        <taxon>Pseudomonadati</taxon>
        <taxon>Bacteroidota</taxon>
        <taxon>Sphingobacteriia</taxon>
        <taxon>Sphingobacteriales</taxon>
        <taxon>Sphingobacteriaceae</taxon>
        <taxon>Pedobacter</taxon>
    </lineage>
</organism>
<dbReference type="OrthoDB" id="7055505at2"/>
<protein>
    <recommendedName>
        <fullName evidence="3">TraB/GumN family protein</fullName>
    </recommendedName>
</protein>
<comment type="caution">
    <text evidence="1">The sequence shown here is derived from an EMBL/GenBank/DDBJ whole genome shotgun (WGS) entry which is preliminary data.</text>
</comment>
<accession>A0A3S3PTM5</accession>
<dbReference type="Proteomes" id="UP000284120">
    <property type="component" value="Unassembled WGS sequence"/>
</dbReference>
<dbReference type="AlphaFoldDB" id="A0A3S3PTM5"/>
<dbReference type="InterPro" id="IPR043749">
    <property type="entry name" value="DUF5694"/>
</dbReference>
<evidence type="ECO:0008006" key="3">
    <source>
        <dbReference type="Google" id="ProtNLM"/>
    </source>
</evidence>
<reference evidence="1 2" key="1">
    <citation type="submission" date="2018-06" db="EMBL/GenBank/DDBJ databases">
        <title>Pedobacter endophyticus sp. nov., an endophytic bacterium isolated from a leaf of Triticum aestivum.</title>
        <authorList>
            <person name="Zhang L."/>
        </authorList>
    </citation>
    <scope>NUCLEOTIDE SEQUENCE [LARGE SCALE GENOMIC DNA]</scope>
    <source>
        <strain evidence="1 2">CM134L-2</strain>
    </source>
</reference>
<gene>
    <name evidence="1" type="ORF">DPV69_10060</name>
</gene>
<name>A0A3S3PTM5_9SPHI</name>
<keyword evidence="2" id="KW-1185">Reference proteome</keyword>
<dbReference type="EMBL" id="SAYW01000003">
    <property type="protein sequence ID" value="RWU07331.1"/>
    <property type="molecule type" value="Genomic_DNA"/>
</dbReference>
<dbReference type="Pfam" id="PF18950">
    <property type="entry name" value="DUF5694"/>
    <property type="match status" value="1"/>
</dbReference>
<dbReference type="RefSeq" id="WP_113647242.1">
    <property type="nucleotide sequence ID" value="NZ_QMHN01000003.1"/>
</dbReference>
<evidence type="ECO:0000313" key="2">
    <source>
        <dbReference type="Proteomes" id="UP000284120"/>
    </source>
</evidence>